<keyword evidence="6" id="KW-1185">Reference proteome</keyword>
<gene>
    <name evidence="4" type="ORF">ABI908_02440</name>
    <name evidence="3" type="ORF">DK843_03215</name>
</gene>
<proteinExistence type="predicted"/>
<evidence type="ECO:0000313" key="6">
    <source>
        <dbReference type="Proteomes" id="UP001462502"/>
    </source>
</evidence>
<evidence type="ECO:0000256" key="2">
    <source>
        <dbReference type="SAM" id="SignalP"/>
    </source>
</evidence>
<feature type="compositionally biased region" description="Basic residues" evidence="1">
    <location>
        <begin position="76"/>
        <end position="93"/>
    </location>
</feature>
<protein>
    <recommendedName>
        <fullName evidence="7">Pentapeptide MXKDX repeat protein</fullName>
    </recommendedName>
</protein>
<keyword evidence="2" id="KW-0732">Signal</keyword>
<evidence type="ECO:0008006" key="7">
    <source>
        <dbReference type="Google" id="ProtNLM"/>
    </source>
</evidence>
<feature type="chain" id="PRO_5016691469" description="Pentapeptide MXKDX repeat protein" evidence="2">
    <location>
        <begin position="25"/>
        <end position="101"/>
    </location>
</feature>
<reference evidence="3 5" key="1">
    <citation type="submission" date="2018-05" db="EMBL/GenBank/DDBJ databases">
        <title>Genome sequencing, assembly and analysis of the novel insecticidal bacterium, Chromobacterium phragmitis.</title>
        <authorList>
            <person name="Sparks M.E."/>
            <person name="Blackburn M.B."/>
            <person name="Gundersen-Rindal D.E."/>
        </authorList>
    </citation>
    <scope>NUCLEOTIDE SEQUENCE [LARGE SCALE GENOMIC DNA]</scope>
    <source>
        <strain evidence="3">IIBBL 274-1</strain>
    </source>
</reference>
<accession>A0A344UDR1</accession>
<dbReference type="EMBL" id="JBDXMI010000001">
    <property type="protein sequence ID" value="MEO9382975.1"/>
    <property type="molecule type" value="Genomic_DNA"/>
</dbReference>
<evidence type="ECO:0000256" key="1">
    <source>
        <dbReference type="SAM" id="MobiDB-lite"/>
    </source>
</evidence>
<dbReference type="KEGG" id="chrb:DK843_03215"/>
<feature type="compositionally biased region" description="Basic and acidic residues" evidence="1">
    <location>
        <begin position="59"/>
        <end position="74"/>
    </location>
</feature>
<reference evidence="4 6" key="2">
    <citation type="submission" date="2024-05" db="EMBL/GenBank/DDBJ databases">
        <authorList>
            <person name="De Oliveira J.P."/>
            <person name="Noriler S.A."/>
            <person name="De Oliveira A.G."/>
            <person name="Sipoli D.S."/>
        </authorList>
    </citation>
    <scope>NUCLEOTIDE SEQUENCE [LARGE SCALE GENOMIC DNA]</scope>
    <source>
        <strain evidence="4 6">LABIM192</strain>
    </source>
</reference>
<feature type="compositionally biased region" description="Gly residues" evidence="1">
    <location>
        <begin position="28"/>
        <end position="40"/>
    </location>
</feature>
<sequence>MSKKQWVAAFAALSLGVAAAAADAADGAHGGGAGHEGAGGKSAEHMGSKGLANTNGPEAADRDHGLARAEDMQGKHAMKHKHGHKHHVKKSKKMTAAAEPG</sequence>
<evidence type="ECO:0000313" key="5">
    <source>
        <dbReference type="Proteomes" id="UP000252038"/>
    </source>
</evidence>
<dbReference type="Proteomes" id="UP000252038">
    <property type="component" value="Chromosome"/>
</dbReference>
<dbReference type="EMBL" id="CP029554">
    <property type="protein sequence ID" value="AXE33409.1"/>
    <property type="molecule type" value="Genomic_DNA"/>
</dbReference>
<dbReference type="KEGG" id="chri:DK842_20240"/>
<organism evidence="3 5">
    <name type="scientific">Chromobacterium phragmitis</name>
    <dbReference type="NCBI Taxonomy" id="2202141"/>
    <lineage>
        <taxon>Bacteria</taxon>
        <taxon>Pseudomonadati</taxon>
        <taxon>Pseudomonadota</taxon>
        <taxon>Betaproteobacteria</taxon>
        <taxon>Neisseriales</taxon>
        <taxon>Chromobacteriaceae</taxon>
        <taxon>Chromobacterium</taxon>
    </lineage>
</organism>
<name>A0A344UDR1_9NEIS</name>
<dbReference type="Proteomes" id="UP001462502">
    <property type="component" value="Unassembled WGS sequence"/>
</dbReference>
<feature type="region of interest" description="Disordered" evidence="1">
    <location>
        <begin position="21"/>
        <end position="101"/>
    </location>
</feature>
<dbReference type="RefSeq" id="WP_114063079.1">
    <property type="nucleotide sequence ID" value="NZ_CP029495.1"/>
</dbReference>
<feature type="signal peptide" evidence="2">
    <location>
        <begin position="1"/>
        <end position="24"/>
    </location>
</feature>
<evidence type="ECO:0000313" key="3">
    <source>
        <dbReference type="EMBL" id="AXE33409.1"/>
    </source>
</evidence>
<evidence type="ECO:0000313" key="4">
    <source>
        <dbReference type="EMBL" id="MEO9382975.1"/>
    </source>
</evidence>
<dbReference type="AlphaFoldDB" id="A0A344UDR1"/>